<name>A0AAV2SNA6_MEGNR</name>
<keyword evidence="5" id="KW-0479">Metal-binding</keyword>
<comment type="similarity">
    <text evidence="1 5">Belongs to the MsrB Met sulfoxide reductase family.</text>
</comment>
<comment type="cofactor">
    <cofactor evidence="5">
        <name>Zn(2+)</name>
        <dbReference type="ChEBI" id="CHEBI:29105"/>
    </cofactor>
    <text evidence="5">Binds 1 zinc ion per subunit.</text>
</comment>
<feature type="domain" description="MsrB" evidence="7">
    <location>
        <begin position="65"/>
        <end position="197"/>
    </location>
</feature>
<dbReference type="EMBL" id="CAXKWB010085117">
    <property type="protein sequence ID" value="CAL4209869.1"/>
    <property type="molecule type" value="Genomic_DNA"/>
</dbReference>
<dbReference type="InterPro" id="IPR028427">
    <property type="entry name" value="Met_Sox_Rdtase_MsrB"/>
</dbReference>
<feature type="non-terminal residue" evidence="8">
    <location>
        <position position="261"/>
    </location>
</feature>
<evidence type="ECO:0000256" key="2">
    <source>
        <dbReference type="ARBA" id="ARBA00012499"/>
    </source>
</evidence>
<evidence type="ECO:0000313" key="8">
    <source>
        <dbReference type="EMBL" id="CAL4209869.1"/>
    </source>
</evidence>
<evidence type="ECO:0000259" key="7">
    <source>
        <dbReference type="PROSITE" id="PS51790"/>
    </source>
</evidence>
<feature type="compositionally biased region" description="Polar residues" evidence="6">
    <location>
        <begin position="211"/>
        <end position="222"/>
    </location>
</feature>
<feature type="region of interest" description="Disordered" evidence="6">
    <location>
        <begin position="195"/>
        <end position="232"/>
    </location>
</feature>
<comment type="function">
    <text evidence="5">Methionine-sulfoxide reductase that specifically reduces methionine (R)-sulfoxide back to methionine. While in many cases methionine oxidation is the result of random oxidation following oxidative stress, methionine oxidation is also a post-translational modification that takes place on specific residues.</text>
</comment>
<dbReference type="InterPro" id="IPR011057">
    <property type="entry name" value="Mss4-like_sf"/>
</dbReference>
<dbReference type="PANTHER" id="PTHR10173">
    <property type="entry name" value="METHIONINE SULFOXIDE REDUCTASE"/>
    <property type="match status" value="1"/>
</dbReference>
<dbReference type="EC" id="1.8.4.12" evidence="2 5"/>
<dbReference type="Proteomes" id="UP001497623">
    <property type="component" value="Unassembled WGS sequence"/>
</dbReference>
<keyword evidence="5" id="KW-0862">Zinc</keyword>
<protein>
    <recommendedName>
        <fullName evidence="2 5">Peptide-methionine (R)-S-oxide reductase</fullName>
        <ecNumber evidence="2 5">1.8.4.12</ecNumber>
    </recommendedName>
</protein>
<dbReference type="InterPro" id="IPR002579">
    <property type="entry name" value="Met_Sox_Rdtase_MsrB_dom"/>
</dbReference>
<dbReference type="Gene3D" id="2.170.150.20">
    <property type="entry name" value="Peptide methionine sulfoxide reductase"/>
    <property type="match status" value="1"/>
</dbReference>
<dbReference type="AlphaFoldDB" id="A0AAV2SNA6"/>
<dbReference type="GO" id="GO:0030091">
    <property type="term" value="P:protein repair"/>
    <property type="evidence" value="ECO:0007669"/>
    <property type="project" value="InterPro"/>
</dbReference>
<dbReference type="PROSITE" id="PS51790">
    <property type="entry name" value="MSRB"/>
    <property type="match status" value="1"/>
</dbReference>
<evidence type="ECO:0000256" key="1">
    <source>
        <dbReference type="ARBA" id="ARBA00007174"/>
    </source>
</evidence>
<dbReference type="SUPFAM" id="SSF51316">
    <property type="entry name" value="Mss4-like"/>
    <property type="match status" value="1"/>
</dbReference>
<gene>
    <name evidence="8" type="ORF">MNOR_LOCUS38264</name>
</gene>
<sequence length="261" mass="29303">MEASNNPERPLRPPHRLIICSFHYNLTTKTIGPKNLWRSEAAKDYTISLTDKVKKVRNSKFVITTCKENTNLSKYNYISNQYVERQFSNKYYKHWDSGKYSCCVCGEPLFTSQSKYDSGSGWPAFYDIINQDKISLKQDLSHVGANLLLLVCNPSLARTEVGCATCGAHIGHVFDDGPKPTGKRFCVNSESLVFTPKDPPNQDEQMDVDEPQQTRVRAQQPQEQPPLVHLASPSNSCSLGARMCFTVSSMTAPQPHEAPQP</sequence>
<evidence type="ECO:0000256" key="5">
    <source>
        <dbReference type="RuleBase" id="RU365044"/>
    </source>
</evidence>
<keyword evidence="3 5" id="KW-0560">Oxidoreductase</keyword>
<keyword evidence="9" id="KW-1185">Reference proteome</keyword>
<dbReference type="GO" id="GO:0046872">
    <property type="term" value="F:metal ion binding"/>
    <property type="evidence" value="ECO:0007669"/>
    <property type="project" value="UniProtKB-KW"/>
</dbReference>
<proteinExistence type="inferred from homology"/>
<evidence type="ECO:0000256" key="4">
    <source>
        <dbReference type="ARBA" id="ARBA00048488"/>
    </source>
</evidence>
<organism evidence="8 9">
    <name type="scientific">Meganyctiphanes norvegica</name>
    <name type="common">Northern krill</name>
    <name type="synonym">Thysanopoda norvegica</name>
    <dbReference type="NCBI Taxonomy" id="48144"/>
    <lineage>
        <taxon>Eukaryota</taxon>
        <taxon>Metazoa</taxon>
        <taxon>Ecdysozoa</taxon>
        <taxon>Arthropoda</taxon>
        <taxon>Crustacea</taxon>
        <taxon>Multicrustacea</taxon>
        <taxon>Malacostraca</taxon>
        <taxon>Eumalacostraca</taxon>
        <taxon>Eucarida</taxon>
        <taxon>Euphausiacea</taxon>
        <taxon>Euphausiidae</taxon>
        <taxon>Meganyctiphanes</taxon>
    </lineage>
</organism>
<dbReference type="Pfam" id="PF01641">
    <property type="entry name" value="SelR"/>
    <property type="match status" value="1"/>
</dbReference>
<dbReference type="GO" id="GO:0005737">
    <property type="term" value="C:cytoplasm"/>
    <property type="evidence" value="ECO:0007669"/>
    <property type="project" value="TreeGrafter"/>
</dbReference>
<evidence type="ECO:0000313" key="9">
    <source>
        <dbReference type="Proteomes" id="UP001497623"/>
    </source>
</evidence>
<dbReference type="GO" id="GO:0033743">
    <property type="term" value="F:peptide-methionine (R)-S-oxide reductase activity"/>
    <property type="evidence" value="ECO:0007669"/>
    <property type="project" value="UniProtKB-EC"/>
</dbReference>
<reference evidence="8 9" key="1">
    <citation type="submission" date="2024-05" db="EMBL/GenBank/DDBJ databases">
        <authorList>
            <person name="Wallberg A."/>
        </authorList>
    </citation>
    <scope>NUCLEOTIDE SEQUENCE [LARGE SCALE GENOMIC DNA]</scope>
</reference>
<evidence type="ECO:0000256" key="3">
    <source>
        <dbReference type="ARBA" id="ARBA00023002"/>
    </source>
</evidence>
<dbReference type="PANTHER" id="PTHR10173:SF52">
    <property type="entry name" value="METHIONINE-R-SULFOXIDE REDUCTASE B1"/>
    <property type="match status" value="1"/>
</dbReference>
<comment type="caution">
    <text evidence="8">The sequence shown here is derived from an EMBL/GenBank/DDBJ whole genome shotgun (WGS) entry which is preliminary data.</text>
</comment>
<dbReference type="GO" id="GO:0006979">
    <property type="term" value="P:response to oxidative stress"/>
    <property type="evidence" value="ECO:0007669"/>
    <property type="project" value="InterPro"/>
</dbReference>
<evidence type="ECO:0000256" key="6">
    <source>
        <dbReference type="SAM" id="MobiDB-lite"/>
    </source>
</evidence>
<accession>A0AAV2SNA6</accession>
<comment type="catalytic activity">
    <reaction evidence="4 5">
        <text>L-methionyl-[protein] + [thioredoxin]-disulfide + H2O = L-methionyl-(R)-S-oxide-[protein] + [thioredoxin]-dithiol</text>
        <dbReference type="Rhea" id="RHEA:24164"/>
        <dbReference type="Rhea" id="RHEA-COMP:10698"/>
        <dbReference type="Rhea" id="RHEA-COMP:10700"/>
        <dbReference type="Rhea" id="RHEA-COMP:12313"/>
        <dbReference type="Rhea" id="RHEA-COMP:12314"/>
        <dbReference type="ChEBI" id="CHEBI:15377"/>
        <dbReference type="ChEBI" id="CHEBI:16044"/>
        <dbReference type="ChEBI" id="CHEBI:29950"/>
        <dbReference type="ChEBI" id="CHEBI:45764"/>
        <dbReference type="ChEBI" id="CHEBI:50058"/>
        <dbReference type="EC" id="1.8.4.12"/>
    </reaction>
</comment>
<dbReference type="NCBIfam" id="TIGR00357">
    <property type="entry name" value="peptide-methionine (R)-S-oxide reductase MsrB"/>
    <property type="match status" value="1"/>
</dbReference>